<evidence type="ECO:0000313" key="4">
    <source>
        <dbReference type="Proteomes" id="UP000669179"/>
    </source>
</evidence>
<proteinExistence type="predicted"/>
<dbReference type="EMBL" id="JAGEOJ010000025">
    <property type="protein sequence ID" value="MBO2454192.1"/>
    <property type="molecule type" value="Genomic_DNA"/>
</dbReference>
<organism evidence="3 4">
    <name type="scientific">Actinomadura barringtoniae</name>
    <dbReference type="NCBI Taxonomy" id="1427535"/>
    <lineage>
        <taxon>Bacteria</taxon>
        <taxon>Bacillati</taxon>
        <taxon>Actinomycetota</taxon>
        <taxon>Actinomycetes</taxon>
        <taxon>Streptosporangiales</taxon>
        <taxon>Thermomonosporaceae</taxon>
        <taxon>Actinomadura</taxon>
    </lineage>
</organism>
<dbReference type="Proteomes" id="UP000669179">
    <property type="component" value="Unassembled WGS sequence"/>
</dbReference>
<dbReference type="GO" id="GO:0003677">
    <property type="term" value="F:DNA binding"/>
    <property type="evidence" value="ECO:0007669"/>
    <property type="project" value="InterPro"/>
</dbReference>
<accession>A0A939TC50</accession>
<dbReference type="CDD" id="cd00093">
    <property type="entry name" value="HTH_XRE"/>
    <property type="match status" value="1"/>
</dbReference>
<feature type="compositionally biased region" description="Basic and acidic residues" evidence="1">
    <location>
        <begin position="1"/>
        <end position="13"/>
    </location>
</feature>
<gene>
    <name evidence="3" type="ORF">J4573_44390</name>
</gene>
<protein>
    <submittedName>
        <fullName evidence="3">Helix-turn-helix transcriptional regulator</fullName>
    </submittedName>
</protein>
<feature type="region of interest" description="Disordered" evidence="1">
    <location>
        <begin position="1"/>
        <end position="22"/>
    </location>
</feature>
<dbReference type="AlphaFoldDB" id="A0A939TC50"/>
<dbReference type="Gene3D" id="1.10.260.40">
    <property type="entry name" value="lambda repressor-like DNA-binding domains"/>
    <property type="match status" value="1"/>
</dbReference>
<evidence type="ECO:0000256" key="1">
    <source>
        <dbReference type="SAM" id="MobiDB-lite"/>
    </source>
</evidence>
<reference evidence="3" key="1">
    <citation type="submission" date="2021-03" db="EMBL/GenBank/DDBJ databases">
        <authorList>
            <person name="Kanchanasin P."/>
            <person name="Saeng-In P."/>
            <person name="Phongsopitanun W."/>
            <person name="Yuki M."/>
            <person name="Kudo T."/>
            <person name="Ohkuma M."/>
            <person name="Tanasupawat S."/>
        </authorList>
    </citation>
    <scope>NUCLEOTIDE SEQUENCE</scope>
    <source>
        <strain evidence="3">GKU 128</strain>
    </source>
</reference>
<feature type="domain" description="HTH cro/C1-type" evidence="2">
    <location>
        <begin position="47"/>
        <end position="83"/>
    </location>
</feature>
<dbReference type="PROSITE" id="PS50943">
    <property type="entry name" value="HTH_CROC1"/>
    <property type="match status" value="1"/>
</dbReference>
<sequence>MAGGAEGRDERKPSRSTGPTVTRHALWHWATPQAQEILASGDLGRILRFHRAVHGINQTTLGQLLGYDKTYISLLERGKRTLDDVGSRRRIAGQLCLPPHVLGVTDSVDSDHRAMLQFGESTVRLAEIARQSGHASEAVSELWPLVARLEARVEDGHSERELLQLLARARAGVGVALGNILPEERLGTAARWTARSLDIALYFEDSGFSSYALRMHGNELRKARLLGAAVSRLQHALALAPDRDARAAALPLLARAAGALGDGHLFDTTVKEADAMLDQVEHTSLFNPYALHEIRLRGLLATGRTNAAIDLVDRSPAPTTTVAPQWRVIELVTVANVRLLAGDPSGAHESLEAAVREAATQRLPHQLQRVMRTAGDHLPEIKINAAQALNQLRREMAA</sequence>
<dbReference type="RefSeq" id="WP_208262403.1">
    <property type="nucleotide sequence ID" value="NZ_JAGEOJ010000025.1"/>
</dbReference>
<name>A0A939TC50_9ACTN</name>
<dbReference type="SUPFAM" id="SSF47413">
    <property type="entry name" value="lambda repressor-like DNA-binding domains"/>
    <property type="match status" value="1"/>
</dbReference>
<keyword evidence="4" id="KW-1185">Reference proteome</keyword>
<evidence type="ECO:0000313" key="3">
    <source>
        <dbReference type="EMBL" id="MBO2454192.1"/>
    </source>
</evidence>
<dbReference type="InterPro" id="IPR010982">
    <property type="entry name" value="Lambda_DNA-bd_dom_sf"/>
</dbReference>
<comment type="caution">
    <text evidence="3">The sequence shown here is derived from an EMBL/GenBank/DDBJ whole genome shotgun (WGS) entry which is preliminary data.</text>
</comment>
<evidence type="ECO:0000259" key="2">
    <source>
        <dbReference type="PROSITE" id="PS50943"/>
    </source>
</evidence>
<dbReference type="InterPro" id="IPR001387">
    <property type="entry name" value="Cro/C1-type_HTH"/>
</dbReference>